<comment type="caution">
    <text evidence="2">The sequence shown here is derived from an EMBL/GenBank/DDBJ whole genome shotgun (WGS) entry which is preliminary data.</text>
</comment>
<sequence>MTVAGQRIVPPSIGWDPTPGDVEDTRELARRLGKLASELGTALGELERIECGAWKGRTAIAFTEYIGEDVTPLIRKSHDSFDKASRALHKWAGELQDFQDETDRLDKSAKEKLDAKSDAEGKAGANGSDELGKASGDVDNVIRKVHELEDRYRRAAGHISKELDKAADIAPDEPGFWDKLGTGIADAWGATGDWLKDHADLIKEIGDVLSLVSSALGVLAIITAPFEPIGAIFAAAAMITSGAALLSHVVAKAAGADVGWADIGFDALGILPGVKGLTGTAELVKGADSTVRAAELGRGLVGTKNASKLFVLFGPSKLVPVVKLGDEGGRMALAVESGLQNVRKGQWLGTQGINLVGSKLPFIKSAEDIIAPMGKAGRALDATIKGALTGNKAHTIATNDYGN</sequence>
<organism evidence="2 3">
    <name type="scientific">Streptomyces turgidiscabies (strain Car8)</name>
    <dbReference type="NCBI Taxonomy" id="698760"/>
    <lineage>
        <taxon>Bacteria</taxon>
        <taxon>Bacillati</taxon>
        <taxon>Actinomycetota</taxon>
        <taxon>Actinomycetes</taxon>
        <taxon>Kitasatosporales</taxon>
        <taxon>Streptomycetaceae</taxon>
        <taxon>Streptomyces</taxon>
    </lineage>
</organism>
<evidence type="ECO:0000313" key="3">
    <source>
        <dbReference type="Proteomes" id="UP000010931"/>
    </source>
</evidence>
<gene>
    <name evidence="2" type="ORF">STRTUCAR8_04465</name>
</gene>
<protein>
    <recommendedName>
        <fullName evidence="4">Enoyl-CoA hydratase/isomerase family protein</fullName>
    </recommendedName>
</protein>
<accession>L7FCD7</accession>
<feature type="region of interest" description="Disordered" evidence="1">
    <location>
        <begin position="103"/>
        <end position="134"/>
    </location>
</feature>
<dbReference type="EMBL" id="AEJB01000201">
    <property type="protein sequence ID" value="ELP68804.1"/>
    <property type="molecule type" value="Genomic_DNA"/>
</dbReference>
<dbReference type="GeneID" id="97403194"/>
<evidence type="ECO:0000313" key="2">
    <source>
        <dbReference type="EMBL" id="ELP68804.1"/>
    </source>
</evidence>
<keyword evidence="3" id="KW-1185">Reference proteome</keyword>
<evidence type="ECO:0000256" key="1">
    <source>
        <dbReference type="SAM" id="MobiDB-lite"/>
    </source>
</evidence>
<dbReference type="STRING" id="85558.T45_04420"/>
<dbReference type="PATRIC" id="fig|698760.3.peg.2518"/>
<proteinExistence type="predicted"/>
<name>L7FCD7_STRT8</name>
<dbReference type="RefSeq" id="WP_006376038.1">
    <property type="nucleotide sequence ID" value="NZ_AEJB01000201.1"/>
</dbReference>
<dbReference type="Proteomes" id="UP000010931">
    <property type="component" value="Unassembled WGS sequence"/>
</dbReference>
<reference evidence="2 3" key="1">
    <citation type="journal article" date="2011" name="Plasmid">
        <title>Streptomyces turgidiscabies Car8 contains a modular pathogenicity island that shares virulence genes with other actinobacterial plant pathogens.</title>
        <authorList>
            <person name="Huguet-Tapia J.C."/>
            <person name="Badger J.H."/>
            <person name="Loria R."/>
            <person name="Pettis G.S."/>
        </authorList>
    </citation>
    <scope>NUCLEOTIDE SEQUENCE [LARGE SCALE GENOMIC DNA]</scope>
    <source>
        <strain evidence="2 3">Car8</strain>
    </source>
</reference>
<dbReference type="AlphaFoldDB" id="L7FCD7"/>
<feature type="compositionally biased region" description="Basic and acidic residues" evidence="1">
    <location>
        <begin position="103"/>
        <end position="121"/>
    </location>
</feature>
<evidence type="ECO:0008006" key="4">
    <source>
        <dbReference type="Google" id="ProtNLM"/>
    </source>
</evidence>